<sequence>MIVSDNGSELTSNAILAWADAARVEWHYIAPGKPMQNGFIESFNGRLRGELLNYTLFSSLAQARAALLRW</sequence>
<feature type="domain" description="Integrase catalytic" evidence="1">
    <location>
        <begin position="1"/>
        <end position="70"/>
    </location>
</feature>
<accession>A0A2T4YZ36</accession>
<proteinExistence type="predicted"/>
<dbReference type="Pfam" id="PF13683">
    <property type="entry name" value="rve_3"/>
    <property type="match status" value="1"/>
</dbReference>
<protein>
    <submittedName>
        <fullName evidence="2">Integrase-like protein</fullName>
    </submittedName>
</protein>
<evidence type="ECO:0000313" key="2">
    <source>
        <dbReference type="EMBL" id="PTM52202.1"/>
    </source>
</evidence>
<comment type="caution">
    <text evidence="2">The sequence shown here is derived from an EMBL/GenBank/DDBJ whole genome shotgun (WGS) entry which is preliminary data.</text>
</comment>
<evidence type="ECO:0000313" key="3">
    <source>
        <dbReference type="Proteomes" id="UP000241808"/>
    </source>
</evidence>
<keyword evidence="3" id="KW-1185">Reference proteome</keyword>
<dbReference type="InterPro" id="IPR001584">
    <property type="entry name" value="Integrase_cat-core"/>
</dbReference>
<dbReference type="EMBL" id="PZZL01000008">
    <property type="protein sequence ID" value="PTM52202.1"/>
    <property type="molecule type" value="Genomic_DNA"/>
</dbReference>
<dbReference type="Gene3D" id="3.30.420.10">
    <property type="entry name" value="Ribonuclease H-like superfamily/Ribonuclease H"/>
    <property type="match status" value="1"/>
</dbReference>
<dbReference type="SUPFAM" id="SSF53098">
    <property type="entry name" value="Ribonuclease H-like"/>
    <property type="match status" value="1"/>
</dbReference>
<name>A0A2T4YZ36_9HYPH</name>
<dbReference type="InterPro" id="IPR012337">
    <property type="entry name" value="RNaseH-like_sf"/>
</dbReference>
<reference evidence="2 3" key="1">
    <citation type="submission" date="2018-04" db="EMBL/GenBank/DDBJ databases">
        <title>Genomic Encyclopedia of Archaeal and Bacterial Type Strains, Phase II (KMG-II): from individual species to whole genera.</title>
        <authorList>
            <person name="Goeker M."/>
        </authorList>
    </citation>
    <scope>NUCLEOTIDE SEQUENCE [LARGE SCALE GENOMIC DNA]</scope>
    <source>
        <strain evidence="2 3">DSM 25521</strain>
    </source>
</reference>
<dbReference type="InterPro" id="IPR036397">
    <property type="entry name" value="RNaseH_sf"/>
</dbReference>
<organism evidence="2 3">
    <name type="scientific">Phreatobacter oligotrophus</name>
    <dbReference type="NCBI Taxonomy" id="1122261"/>
    <lineage>
        <taxon>Bacteria</taxon>
        <taxon>Pseudomonadati</taxon>
        <taxon>Pseudomonadota</taxon>
        <taxon>Alphaproteobacteria</taxon>
        <taxon>Hyphomicrobiales</taxon>
        <taxon>Phreatobacteraceae</taxon>
        <taxon>Phreatobacter</taxon>
    </lineage>
</organism>
<dbReference type="AlphaFoldDB" id="A0A2T4YZ36"/>
<evidence type="ECO:0000259" key="1">
    <source>
        <dbReference type="PROSITE" id="PS50994"/>
    </source>
</evidence>
<gene>
    <name evidence="2" type="ORF">C8P69_1081</name>
</gene>
<dbReference type="PANTHER" id="PTHR47515:SF1">
    <property type="entry name" value="BLR2054 PROTEIN"/>
    <property type="match status" value="1"/>
</dbReference>
<dbReference type="Proteomes" id="UP000241808">
    <property type="component" value="Unassembled WGS sequence"/>
</dbReference>
<dbReference type="PANTHER" id="PTHR47515">
    <property type="entry name" value="LOW CALCIUM RESPONSE LOCUS PROTEIN T"/>
    <property type="match status" value="1"/>
</dbReference>
<dbReference type="GO" id="GO:0003676">
    <property type="term" value="F:nucleic acid binding"/>
    <property type="evidence" value="ECO:0007669"/>
    <property type="project" value="InterPro"/>
</dbReference>
<dbReference type="PROSITE" id="PS50994">
    <property type="entry name" value="INTEGRASE"/>
    <property type="match status" value="1"/>
</dbReference>
<dbReference type="GO" id="GO:0015074">
    <property type="term" value="P:DNA integration"/>
    <property type="evidence" value="ECO:0007669"/>
    <property type="project" value="InterPro"/>
</dbReference>